<proteinExistence type="predicted"/>
<evidence type="ECO:0000256" key="1">
    <source>
        <dbReference type="SAM" id="MobiDB-lite"/>
    </source>
</evidence>
<dbReference type="AlphaFoldDB" id="A0A7S0V5Y6"/>
<evidence type="ECO:0000313" key="2">
    <source>
        <dbReference type="EMBL" id="CAD8780933.1"/>
    </source>
</evidence>
<feature type="region of interest" description="Disordered" evidence="1">
    <location>
        <begin position="51"/>
        <end position="72"/>
    </location>
</feature>
<accession>A0A7S0V5Y6</accession>
<protein>
    <submittedName>
        <fullName evidence="2">Uncharacterized protein</fullName>
    </submittedName>
</protein>
<gene>
    <name evidence="2" type="ORF">HTEP1355_LOCUS2187</name>
</gene>
<sequence length="209" mass="22748">MSCIIQAAKMPAPGQYGAGMESHTTGGKFNTSKIKTDIDWAVLRAANTPGPGQYDLNKTTEASSRIPGGKFNTGKSKSGLDWAIAKAQRLPGPGNYDIVRADKYLEKNKGFSFASRPGPCNLPEPYAQLSYVSENARPPRTAATKSEVGSPESSIIMERSTASQIDRGALERAREKTEKQLVRMKQGLAMAAVKRRQRQTLGFGRSFFM</sequence>
<reference evidence="2" key="1">
    <citation type="submission" date="2021-01" db="EMBL/GenBank/DDBJ databases">
        <authorList>
            <person name="Corre E."/>
            <person name="Pelletier E."/>
            <person name="Niang G."/>
            <person name="Scheremetjew M."/>
            <person name="Finn R."/>
            <person name="Kale V."/>
            <person name="Holt S."/>
            <person name="Cochrane G."/>
            <person name="Meng A."/>
            <person name="Brown T."/>
            <person name="Cohen L."/>
        </authorList>
    </citation>
    <scope>NUCLEOTIDE SEQUENCE</scope>
    <source>
        <strain evidence="2">CCMP443</strain>
    </source>
</reference>
<dbReference type="Pfam" id="PF07004">
    <property type="entry name" value="SHIPPO-rpt"/>
    <property type="match status" value="2"/>
</dbReference>
<name>A0A7S0V5Y6_9CRYP</name>
<dbReference type="EMBL" id="HBFN01003642">
    <property type="protein sequence ID" value="CAD8780933.1"/>
    <property type="molecule type" value="Transcribed_RNA"/>
</dbReference>
<dbReference type="InterPro" id="IPR010736">
    <property type="entry name" value="SHIPPO-rpt"/>
</dbReference>
<organism evidence="2">
    <name type="scientific">Hemiselmis tepida</name>
    <dbReference type="NCBI Taxonomy" id="464990"/>
    <lineage>
        <taxon>Eukaryota</taxon>
        <taxon>Cryptophyceae</taxon>
        <taxon>Cryptomonadales</taxon>
        <taxon>Hemiselmidaceae</taxon>
        <taxon>Hemiselmis</taxon>
    </lineage>
</organism>